<comment type="caution">
    <text evidence="2">The sequence shown here is derived from an EMBL/GenBank/DDBJ whole genome shotgun (WGS) entry which is preliminary data.</text>
</comment>
<feature type="region of interest" description="Disordered" evidence="1">
    <location>
        <begin position="169"/>
        <end position="263"/>
    </location>
</feature>
<proteinExistence type="predicted"/>
<feature type="compositionally biased region" description="Polar residues" evidence="1">
    <location>
        <begin position="206"/>
        <end position="222"/>
    </location>
</feature>
<dbReference type="Proteomes" id="UP001642484">
    <property type="component" value="Unassembled WGS sequence"/>
</dbReference>
<evidence type="ECO:0000256" key="1">
    <source>
        <dbReference type="SAM" id="MobiDB-lite"/>
    </source>
</evidence>
<feature type="compositionally biased region" description="Basic and acidic residues" evidence="1">
    <location>
        <begin position="231"/>
        <end position="244"/>
    </location>
</feature>
<accession>A0ABP0IAY9</accession>
<keyword evidence="3" id="KW-1185">Reference proteome</keyword>
<sequence length="263" mass="29475">MGYGIIDGGATRTLASVHALEAMVNENLRRHQDGRVLRATSNIRALREEPPAKWGVTELRVRLEELEEEHGIVRQTGRSRTDLQEWTVKLNKAGPKKSVLVEFCQKELLIPLSGNETIPQLNKKAMDRIYHLPDCRAEWAGPDRALNIFYHEEDKGDRLSRFARWYEQAKEQTPTPKTLPPPGPLETKTKGYTKAKAAPKKVIPTGSASSGTQDPAQETQALTKIMSALTDLKDEVEALKEERPHKKKDTSSDNFSMVSGQTP</sequence>
<evidence type="ECO:0000313" key="3">
    <source>
        <dbReference type="Proteomes" id="UP001642484"/>
    </source>
</evidence>
<feature type="compositionally biased region" description="Polar residues" evidence="1">
    <location>
        <begin position="252"/>
        <end position="263"/>
    </location>
</feature>
<reference evidence="2 3" key="1">
    <citation type="submission" date="2024-02" db="EMBL/GenBank/DDBJ databases">
        <authorList>
            <person name="Chen Y."/>
            <person name="Shah S."/>
            <person name="Dougan E. K."/>
            <person name="Thang M."/>
            <person name="Chan C."/>
        </authorList>
    </citation>
    <scope>NUCLEOTIDE SEQUENCE [LARGE SCALE GENOMIC DNA]</scope>
</reference>
<organism evidence="2 3">
    <name type="scientific">Durusdinium trenchii</name>
    <dbReference type="NCBI Taxonomy" id="1381693"/>
    <lineage>
        <taxon>Eukaryota</taxon>
        <taxon>Sar</taxon>
        <taxon>Alveolata</taxon>
        <taxon>Dinophyceae</taxon>
        <taxon>Suessiales</taxon>
        <taxon>Symbiodiniaceae</taxon>
        <taxon>Durusdinium</taxon>
    </lineage>
</organism>
<protein>
    <submittedName>
        <fullName evidence="2">Uncharacterized protein</fullName>
    </submittedName>
</protein>
<dbReference type="EMBL" id="CAXAMN010002459">
    <property type="protein sequence ID" value="CAK8999760.1"/>
    <property type="molecule type" value="Genomic_DNA"/>
</dbReference>
<name>A0ABP0IAY9_9DINO</name>
<evidence type="ECO:0000313" key="2">
    <source>
        <dbReference type="EMBL" id="CAK8999760.1"/>
    </source>
</evidence>
<gene>
    <name evidence="2" type="ORF">CCMP2556_LOCUS5788</name>
</gene>